<dbReference type="EC" id="1.2.1.11" evidence="3"/>
<dbReference type="SUPFAM" id="SSF51735">
    <property type="entry name" value="NAD(P)-binding Rossmann-fold domains"/>
    <property type="match status" value="1"/>
</dbReference>
<evidence type="ECO:0000313" key="3">
    <source>
        <dbReference type="EMBL" id="MDH2387431.1"/>
    </source>
</evidence>
<dbReference type="Pfam" id="PF01118">
    <property type="entry name" value="Semialdhyde_dh"/>
    <property type="match status" value="1"/>
</dbReference>
<dbReference type="RefSeq" id="WP_279925554.1">
    <property type="nucleotide sequence ID" value="NZ_JARWBG010000001.1"/>
</dbReference>
<accession>A0ABT6HF96</accession>
<gene>
    <name evidence="3" type="ORF">QCN29_01240</name>
</gene>
<comment type="similarity">
    <text evidence="1">Belongs to the aspartate-semialdehyde dehydrogenase family.</text>
</comment>
<sequence>MLRIAVIGATGAVGRECLTLLDGGIVPAARVAPAASARSAGRDLASEWGLSLPLAPLTAVEDVDPDAVDVAVLCAGAEVSRREAERLAAAGVLVVDNSSAFRMRPDVPLVVPQVNPGALADRPACNLVSNPNCSTIQLVRALHPLHELAGLESVVVATYQAASGGGLRGLEELAQGSSRLLSAPGAPPEEAGGRFGQPLPFNLVPEIGLQDETGLSHEERKLVREPRKILGLPGLRVAATAVRVPVFHCHSEAVHVRLRRPVTAEAVEDALAATPGLRAYRRSHSPSYPMPRSVFARSEDRALVHVGRIRVEPEDPTAVALWVVADNLRVGAALNALQIVELAAKQGWLS</sequence>
<proteinExistence type="inferred from homology"/>
<dbReference type="Pfam" id="PF02774">
    <property type="entry name" value="Semialdhyde_dhC"/>
    <property type="match status" value="1"/>
</dbReference>
<dbReference type="InterPro" id="IPR000534">
    <property type="entry name" value="Semialdehyde_DH_NAD-bd"/>
</dbReference>
<dbReference type="SUPFAM" id="SSF55347">
    <property type="entry name" value="Glyceraldehyde-3-phosphate dehydrogenase-like, C-terminal domain"/>
    <property type="match status" value="1"/>
</dbReference>
<dbReference type="Gene3D" id="3.30.360.10">
    <property type="entry name" value="Dihydrodipicolinate Reductase, domain 2"/>
    <property type="match status" value="1"/>
</dbReference>
<dbReference type="PIRSF" id="PIRSF000148">
    <property type="entry name" value="ASA_dh"/>
    <property type="match status" value="1"/>
</dbReference>
<name>A0ABT6HF96_9ACTN</name>
<reference evidence="3 4" key="1">
    <citation type="submission" date="2023-04" db="EMBL/GenBank/DDBJ databases">
        <title>Streptomyces chengmaiensis sp. nov. isolated from the stem of mangrove plant in Hainan.</title>
        <authorList>
            <person name="Huang X."/>
            <person name="Zhou S."/>
            <person name="Chu X."/>
            <person name="Xie Y."/>
            <person name="Lin Y."/>
        </authorList>
    </citation>
    <scope>NUCLEOTIDE SEQUENCE [LARGE SCALE GENOMIC DNA]</scope>
    <source>
        <strain evidence="3 4">HNM0663</strain>
    </source>
</reference>
<comment type="caution">
    <text evidence="3">The sequence shown here is derived from an EMBL/GenBank/DDBJ whole genome shotgun (WGS) entry which is preliminary data.</text>
</comment>
<dbReference type="GO" id="GO:0004073">
    <property type="term" value="F:aspartate-semialdehyde dehydrogenase activity"/>
    <property type="evidence" value="ECO:0007669"/>
    <property type="project" value="UniProtKB-EC"/>
</dbReference>
<organism evidence="3 4">
    <name type="scientific">Streptomyces chengmaiensis</name>
    <dbReference type="NCBI Taxonomy" id="3040919"/>
    <lineage>
        <taxon>Bacteria</taxon>
        <taxon>Bacillati</taxon>
        <taxon>Actinomycetota</taxon>
        <taxon>Actinomycetes</taxon>
        <taxon>Kitasatosporales</taxon>
        <taxon>Streptomycetaceae</taxon>
        <taxon>Streptomyces</taxon>
    </lineage>
</organism>
<dbReference type="EMBL" id="JARWBG010000001">
    <property type="protein sequence ID" value="MDH2387431.1"/>
    <property type="molecule type" value="Genomic_DNA"/>
</dbReference>
<evidence type="ECO:0000256" key="1">
    <source>
        <dbReference type="ARBA" id="ARBA00010584"/>
    </source>
</evidence>
<dbReference type="Proteomes" id="UP001223144">
    <property type="component" value="Unassembled WGS sequence"/>
</dbReference>
<protein>
    <submittedName>
        <fullName evidence="3">Aspartate-semialdehyde dehydrogenase</fullName>
        <ecNumber evidence="3">1.2.1.11</ecNumber>
    </submittedName>
</protein>
<dbReference type="PANTHER" id="PTHR46278">
    <property type="entry name" value="DEHYDROGENASE, PUTATIVE-RELATED"/>
    <property type="match status" value="1"/>
</dbReference>
<dbReference type="InterPro" id="IPR036291">
    <property type="entry name" value="NAD(P)-bd_dom_sf"/>
</dbReference>
<dbReference type="CDD" id="cd18131">
    <property type="entry name" value="ASADH_C_bac_euk_like"/>
    <property type="match status" value="1"/>
</dbReference>
<keyword evidence="4" id="KW-1185">Reference proteome</keyword>
<dbReference type="NCBIfam" id="NF011456">
    <property type="entry name" value="PRK14874.1"/>
    <property type="match status" value="1"/>
</dbReference>
<dbReference type="InterPro" id="IPR012280">
    <property type="entry name" value="Semialdhyde_DH_dimer_dom"/>
</dbReference>
<evidence type="ECO:0000313" key="4">
    <source>
        <dbReference type="Proteomes" id="UP001223144"/>
    </source>
</evidence>
<dbReference type="PANTHER" id="PTHR46278:SF2">
    <property type="entry name" value="ASPARTATE-SEMIALDEHYDE DEHYDROGENASE"/>
    <property type="match status" value="1"/>
</dbReference>
<evidence type="ECO:0000259" key="2">
    <source>
        <dbReference type="SMART" id="SM00859"/>
    </source>
</evidence>
<dbReference type="Gene3D" id="3.40.50.720">
    <property type="entry name" value="NAD(P)-binding Rossmann-like Domain"/>
    <property type="match status" value="1"/>
</dbReference>
<keyword evidence="3" id="KW-0560">Oxidoreductase</keyword>
<dbReference type="SMART" id="SM00859">
    <property type="entry name" value="Semialdhyde_dh"/>
    <property type="match status" value="1"/>
</dbReference>
<feature type="domain" description="Semialdehyde dehydrogenase NAD-binding" evidence="2">
    <location>
        <begin position="3"/>
        <end position="122"/>
    </location>
</feature>